<feature type="transmembrane region" description="Helical" evidence="6">
    <location>
        <begin position="45"/>
        <end position="66"/>
    </location>
</feature>
<organism evidence="7 8">
    <name type="scientific">Brevibacillus fluminis</name>
    <dbReference type="NCBI Taxonomy" id="511487"/>
    <lineage>
        <taxon>Bacteria</taxon>
        <taxon>Bacillati</taxon>
        <taxon>Bacillota</taxon>
        <taxon>Bacilli</taxon>
        <taxon>Bacillales</taxon>
        <taxon>Paenibacillaceae</taxon>
        <taxon>Brevibacillus</taxon>
    </lineage>
</organism>
<comment type="subcellular location">
    <subcellularLocation>
        <location evidence="1">Membrane</location>
        <topology evidence="1">Multi-pass membrane protein</topology>
    </subcellularLocation>
</comment>
<evidence type="ECO:0000256" key="6">
    <source>
        <dbReference type="SAM" id="Phobius"/>
    </source>
</evidence>
<dbReference type="EMBL" id="RHHQ01000007">
    <property type="protein sequence ID" value="RNB90642.1"/>
    <property type="molecule type" value="Genomic_DNA"/>
</dbReference>
<feature type="transmembrane region" description="Helical" evidence="6">
    <location>
        <begin position="138"/>
        <end position="158"/>
    </location>
</feature>
<name>A0A3M8DRG9_9BACL</name>
<dbReference type="PANTHER" id="PTHR30238:SF4">
    <property type="entry name" value="SLL1022 PROTEIN"/>
    <property type="match status" value="1"/>
</dbReference>
<comment type="caution">
    <text evidence="7">The sequence shown here is derived from an EMBL/GenBank/DDBJ whole genome shotgun (WGS) entry which is preliminary data.</text>
</comment>
<keyword evidence="4 6" id="KW-1133">Transmembrane helix</keyword>
<keyword evidence="8" id="KW-1185">Reference proteome</keyword>
<evidence type="ECO:0000256" key="4">
    <source>
        <dbReference type="ARBA" id="ARBA00022989"/>
    </source>
</evidence>
<dbReference type="InterPro" id="IPR005496">
    <property type="entry name" value="Integral_membrane_TerC"/>
</dbReference>
<keyword evidence="3 6" id="KW-0812">Transmembrane</keyword>
<dbReference type="AlphaFoldDB" id="A0A3M8DRG9"/>
<evidence type="ECO:0000256" key="5">
    <source>
        <dbReference type="ARBA" id="ARBA00023136"/>
    </source>
</evidence>
<evidence type="ECO:0000313" key="8">
    <source>
        <dbReference type="Proteomes" id="UP000271031"/>
    </source>
</evidence>
<reference evidence="7 8" key="1">
    <citation type="submission" date="2018-10" db="EMBL/GenBank/DDBJ databases">
        <title>Phylogenomics of Brevibacillus.</title>
        <authorList>
            <person name="Dunlap C."/>
        </authorList>
    </citation>
    <scope>NUCLEOTIDE SEQUENCE [LARGE SCALE GENOMIC DNA]</scope>
    <source>
        <strain evidence="7 8">JCM 15716</strain>
    </source>
</reference>
<keyword evidence="5 6" id="KW-0472">Membrane</keyword>
<comment type="similarity">
    <text evidence="2">Belongs to the TerC family.</text>
</comment>
<dbReference type="PANTHER" id="PTHR30238">
    <property type="entry name" value="MEMBRANE BOUND PREDICTED REDOX MODULATOR"/>
    <property type="match status" value="1"/>
</dbReference>
<protein>
    <submittedName>
        <fullName evidence="7">TerC family protein</fullName>
    </submittedName>
</protein>
<feature type="transmembrane region" description="Helical" evidence="6">
    <location>
        <begin position="72"/>
        <end position="89"/>
    </location>
</feature>
<feature type="transmembrane region" description="Helical" evidence="6">
    <location>
        <begin position="12"/>
        <end position="33"/>
    </location>
</feature>
<dbReference type="GO" id="GO:0016020">
    <property type="term" value="C:membrane"/>
    <property type="evidence" value="ECO:0007669"/>
    <property type="project" value="UniProtKB-SubCell"/>
</dbReference>
<dbReference type="Proteomes" id="UP000271031">
    <property type="component" value="Unassembled WGS sequence"/>
</dbReference>
<evidence type="ECO:0000256" key="2">
    <source>
        <dbReference type="ARBA" id="ARBA00007511"/>
    </source>
</evidence>
<evidence type="ECO:0000256" key="1">
    <source>
        <dbReference type="ARBA" id="ARBA00004141"/>
    </source>
</evidence>
<dbReference type="NCBIfam" id="TIGR03717">
    <property type="entry name" value="R_switched_YjbE"/>
    <property type="match status" value="1"/>
</dbReference>
<dbReference type="Pfam" id="PF03741">
    <property type="entry name" value="TerC"/>
    <property type="match status" value="1"/>
</dbReference>
<sequence>MEWLSLDFFSALLAIVVIDLVLAGDNAIVIGMAARNLPKEQQKKAIVYGTVGAIIIRALATLAVVYLLKIPGLLVAGGLMLIWIAYRLLQEDKEAHGSGMKAGTSLMAAIRTIVVADTVMGIDNVLAVAGAAHGSFGLVITGLVISVPLMVWGSSFVLKLMERFPSTIYIGAAVLAYTAGSMITSEALVKPYVGENPVIKWGIILVVIAGVLWFGRRRPQPAQADAHEVDERSAM</sequence>
<evidence type="ECO:0000313" key="7">
    <source>
        <dbReference type="EMBL" id="RNB90642.1"/>
    </source>
</evidence>
<proteinExistence type="inferred from homology"/>
<dbReference type="RefSeq" id="WP_122917569.1">
    <property type="nucleotide sequence ID" value="NZ_RHHQ01000007.1"/>
</dbReference>
<gene>
    <name evidence="7" type="ORF">EDM56_09115</name>
</gene>
<feature type="transmembrane region" description="Helical" evidence="6">
    <location>
        <begin position="110"/>
        <end position="132"/>
    </location>
</feature>
<dbReference type="InterPro" id="IPR022301">
    <property type="entry name" value="Integral_membrane_YjbE"/>
</dbReference>
<feature type="transmembrane region" description="Helical" evidence="6">
    <location>
        <begin position="198"/>
        <end position="215"/>
    </location>
</feature>
<dbReference type="OrthoDB" id="5295733at2"/>
<evidence type="ECO:0000256" key="3">
    <source>
        <dbReference type="ARBA" id="ARBA00022692"/>
    </source>
</evidence>
<feature type="transmembrane region" description="Helical" evidence="6">
    <location>
        <begin position="170"/>
        <end position="192"/>
    </location>
</feature>
<accession>A0A3M8DRG9</accession>